<comment type="caution">
    <text evidence="13">The sequence shown here is derived from an EMBL/GenBank/DDBJ whole genome shotgun (WGS) entry which is preliminary data.</text>
</comment>
<protein>
    <recommendedName>
        <fullName evidence="2">Type II secretion system protein H</fullName>
    </recommendedName>
    <alternativeName>
        <fullName evidence="10">General secretion pathway protein H</fullName>
    </alternativeName>
</protein>
<feature type="transmembrane region" description="Helical" evidence="11">
    <location>
        <begin position="6"/>
        <end position="28"/>
    </location>
</feature>
<keyword evidence="14" id="KW-1185">Reference proteome</keyword>
<keyword evidence="4" id="KW-0488">Methylation</keyword>
<accession>A0A1E7Q944</accession>
<sequence>MRWHHIGLSLIELLVAIAIFCILVFIAIPAMAELTERQQASAYMRQFSQHLAYARIMAVSSNLPVQLCPKTGVTCSADWQHVPIQISLLHPDSSIILLRQVPAISLPHKLVYNREQVSFRRDGSLDGFENGSFYYCPSAKYHWHYKMTLNQAGRSKLALINSACPS</sequence>
<keyword evidence="3" id="KW-1003">Cell membrane</keyword>
<keyword evidence="5" id="KW-0997">Cell inner membrane</keyword>
<evidence type="ECO:0000313" key="14">
    <source>
        <dbReference type="Proteomes" id="UP000242258"/>
    </source>
</evidence>
<evidence type="ECO:0000256" key="4">
    <source>
        <dbReference type="ARBA" id="ARBA00022481"/>
    </source>
</evidence>
<reference evidence="14" key="1">
    <citation type="submission" date="2016-09" db="EMBL/GenBank/DDBJ databases">
        <authorList>
            <person name="Wan X."/>
            <person name="Hou S."/>
        </authorList>
    </citation>
    <scope>NUCLEOTIDE SEQUENCE [LARGE SCALE GENOMIC DNA]</scope>
    <source>
        <strain evidence="14">KH87</strain>
    </source>
</reference>
<evidence type="ECO:0000256" key="2">
    <source>
        <dbReference type="ARBA" id="ARBA00021549"/>
    </source>
</evidence>
<dbReference type="GO" id="GO:0015627">
    <property type="term" value="C:type II protein secretion system complex"/>
    <property type="evidence" value="ECO:0007669"/>
    <property type="project" value="InterPro"/>
</dbReference>
<evidence type="ECO:0000256" key="11">
    <source>
        <dbReference type="SAM" id="Phobius"/>
    </source>
</evidence>
<dbReference type="GO" id="GO:0005886">
    <property type="term" value="C:plasma membrane"/>
    <property type="evidence" value="ECO:0007669"/>
    <property type="project" value="UniProtKB-SubCell"/>
</dbReference>
<dbReference type="AlphaFoldDB" id="A0A1E7Q944"/>
<evidence type="ECO:0000256" key="3">
    <source>
        <dbReference type="ARBA" id="ARBA00022475"/>
    </source>
</evidence>
<dbReference type="GO" id="GO:0015628">
    <property type="term" value="P:protein secretion by the type II secretion system"/>
    <property type="evidence" value="ECO:0007669"/>
    <property type="project" value="InterPro"/>
</dbReference>
<keyword evidence="8 11" id="KW-0472">Membrane</keyword>
<dbReference type="InterPro" id="IPR022346">
    <property type="entry name" value="T2SS_GspH"/>
</dbReference>
<comment type="subcellular location">
    <subcellularLocation>
        <location evidence="1">Cell inner membrane</location>
        <topology evidence="1">Single-pass membrane protein</topology>
    </subcellularLocation>
</comment>
<dbReference type="Proteomes" id="UP000242258">
    <property type="component" value="Unassembled WGS sequence"/>
</dbReference>
<evidence type="ECO:0000259" key="12">
    <source>
        <dbReference type="Pfam" id="PF12019"/>
    </source>
</evidence>
<evidence type="ECO:0000256" key="10">
    <source>
        <dbReference type="ARBA" id="ARBA00030775"/>
    </source>
</evidence>
<evidence type="ECO:0000256" key="5">
    <source>
        <dbReference type="ARBA" id="ARBA00022519"/>
    </source>
</evidence>
<evidence type="ECO:0000313" key="13">
    <source>
        <dbReference type="EMBL" id="OEY70704.1"/>
    </source>
</evidence>
<dbReference type="STRING" id="1628148.BI198_14890"/>
<evidence type="ECO:0000256" key="1">
    <source>
        <dbReference type="ARBA" id="ARBA00004377"/>
    </source>
</evidence>
<evidence type="ECO:0000256" key="8">
    <source>
        <dbReference type="ARBA" id="ARBA00023136"/>
    </source>
</evidence>
<proteinExistence type="inferred from homology"/>
<keyword evidence="6 11" id="KW-0812">Transmembrane</keyword>
<dbReference type="InterPro" id="IPR012902">
    <property type="entry name" value="N_methyl_site"/>
</dbReference>
<dbReference type="SUPFAM" id="SSF54523">
    <property type="entry name" value="Pili subunits"/>
    <property type="match status" value="1"/>
</dbReference>
<organism evidence="13 14">
    <name type="scientific">Rheinheimera salexigens</name>
    <dbReference type="NCBI Taxonomy" id="1628148"/>
    <lineage>
        <taxon>Bacteria</taxon>
        <taxon>Pseudomonadati</taxon>
        <taxon>Pseudomonadota</taxon>
        <taxon>Gammaproteobacteria</taxon>
        <taxon>Chromatiales</taxon>
        <taxon>Chromatiaceae</taxon>
        <taxon>Rheinheimera</taxon>
    </lineage>
</organism>
<name>A0A1E7Q944_9GAMM</name>
<dbReference type="Gene3D" id="3.55.40.10">
    <property type="entry name" value="minor pseudopilin epsh domain"/>
    <property type="match status" value="1"/>
</dbReference>
<evidence type="ECO:0000256" key="9">
    <source>
        <dbReference type="ARBA" id="ARBA00025772"/>
    </source>
</evidence>
<dbReference type="Pfam" id="PF12019">
    <property type="entry name" value="GspH"/>
    <property type="match status" value="1"/>
</dbReference>
<dbReference type="RefSeq" id="WP_070050258.1">
    <property type="nucleotide sequence ID" value="NZ_CBCSDO010000002.1"/>
</dbReference>
<gene>
    <name evidence="13" type="ORF">BI198_14890</name>
</gene>
<dbReference type="NCBIfam" id="TIGR02532">
    <property type="entry name" value="IV_pilin_GFxxxE"/>
    <property type="match status" value="1"/>
</dbReference>
<dbReference type="InterPro" id="IPR045584">
    <property type="entry name" value="Pilin-like"/>
</dbReference>
<dbReference type="EMBL" id="MKEK01000001">
    <property type="protein sequence ID" value="OEY70704.1"/>
    <property type="molecule type" value="Genomic_DNA"/>
</dbReference>
<feature type="domain" description="General secretion pathway GspH" evidence="12">
    <location>
        <begin position="45"/>
        <end position="153"/>
    </location>
</feature>
<evidence type="ECO:0000256" key="6">
    <source>
        <dbReference type="ARBA" id="ARBA00022692"/>
    </source>
</evidence>
<keyword evidence="7 11" id="KW-1133">Transmembrane helix</keyword>
<evidence type="ECO:0000256" key="7">
    <source>
        <dbReference type="ARBA" id="ARBA00022989"/>
    </source>
</evidence>
<comment type="similarity">
    <text evidence="9">Belongs to the GSP H family.</text>
</comment>